<dbReference type="RefSeq" id="WP_134711120.1">
    <property type="nucleotide sequence ID" value="NZ_CP119081.1"/>
</dbReference>
<dbReference type="EMBL" id="SCFR01000009">
    <property type="protein sequence ID" value="TFF66540.1"/>
    <property type="molecule type" value="Genomic_DNA"/>
</dbReference>
<dbReference type="GeneID" id="97031177"/>
<keyword evidence="3" id="KW-1185">Reference proteome</keyword>
<evidence type="ECO:0000313" key="3">
    <source>
        <dbReference type="Proteomes" id="UP000297454"/>
    </source>
</evidence>
<dbReference type="OrthoDB" id="1701429at2"/>
<evidence type="ECO:0000313" key="2">
    <source>
        <dbReference type="EMBL" id="TFF66540.1"/>
    </source>
</evidence>
<dbReference type="AlphaFoldDB" id="A0A4R9C1K8"/>
<feature type="transmembrane region" description="Helical" evidence="1">
    <location>
        <begin position="125"/>
        <end position="143"/>
    </location>
</feature>
<feature type="transmembrane region" description="Helical" evidence="1">
    <location>
        <begin position="191"/>
        <end position="215"/>
    </location>
</feature>
<accession>A0A4R9C1K8</accession>
<feature type="transmembrane region" description="Helical" evidence="1">
    <location>
        <begin position="25"/>
        <end position="44"/>
    </location>
</feature>
<name>A0A4R9C1K8_9FIRM</name>
<dbReference type="Proteomes" id="UP000297454">
    <property type="component" value="Unassembled WGS sequence"/>
</dbReference>
<keyword evidence="1" id="KW-0812">Transmembrane</keyword>
<sequence length="237" mass="27334">MDIIIKDFIYVNKTAVKNSISSMKYVPVLALILFALGVGEKYLLNLFTTYTTHGNFILGFIRYIITIIFASALVGVLSDIVNYNRFRFKNIIDGTKRYYLPMSNTLFIVYVVEYLAHIVLGNINFQYTFIIDILVLVVLSTVYEKVYISEEYGTEAVISSTMFIKDNIIQWLPIVIIFVATKFLLTVNYAIFILDFTFIINVGLYSLIMAILYIYKGHLFKILDGSSIRKRQFQGKF</sequence>
<feature type="transmembrane region" description="Helical" evidence="1">
    <location>
        <begin position="168"/>
        <end position="185"/>
    </location>
</feature>
<reference evidence="2 3" key="1">
    <citation type="submission" date="2019-01" db="EMBL/GenBank/DDBJ databases">
        <title>Draft Genome Sequences of Helcococcus ovis Strains Isolated from the Uterus and Vagina of Dairy Cows with Metritis.</title>
        <authorList>
            <person name="Cunha F."/>
            <person name="Jeon S.J."/>
            <person name="Kutzer P."/>
            <person name="Galvao K.N."/>
        </authorList>
    </citation>
    <scope>NUCLEOTIDE SEQUENCE [LARGE SCALE GENOMIC DNA]</scope>
    <source>
        <strain evidence="2 3">KG-37</strain>
    </source>
</reference>
<evidence type="ECO:0008006" key="4">
    <source>
        <dbReference type="Google" id="ProtNLM"/>
    </source>
</evidence>
<evidence type="ECO:0000256" key="1">
    <source>
        <dbReference type="SAM" id="Phobius"/>
    </source>
</evidence>
<comment type="caution">
    <text evidence="2">The sequence shown here is derived from an EMBL/GenBank/DDBJ whole genome shotgun (WGS) entry which is preliminary data.</text>
</comment>
<gene>
    <name evidence="2" type="ORF">EQF91_03555</name>
</gene>
<keyword evidence="1" id="KW-0472">Membrane</keyword>
<proteinExistence type="predicted"/>
<feature type="transmembrane region" description="Helical" evidence="1">
    <location>
        <begin position="56"/>
        <end position="77"/>
    </location>
</feature>
<keyword evidence="1" id="KW-1133">Transmembrane helix</keyword>
<organism evidence="2 3">
    <name type="scientific">Helcococcus ovis</name>
    <dbReference type="NCBI Taxonomy" id="72026"/>
    <lineage>
        <taxon>Bacteria</taxon>
        <taxon>Bacillati</taxon>
        <taxon>Bacillota</taxon>
        <taxon>Tissierellia</taxon>
        <taxon>Tissierellales</taxon>
        <taxon>Peptoniphilaceae</taxon>
        <taxon>Helcococcus</taxon>
    </lineage>
</organism>
<feature type="transmembrane region" description="Helical" evidence="1">
    <location>
        <begin position="98"/>
        <end position="119"/>
    </location>
</feature>
<protein>
    <recommendedName>
        <fullName evidence="4">DUF624 domain-containing protein</fullName>
    </recommendedName>
</protein>